<dbReference type="AlphaFoldDB" id="A0AA87ZXN9"/>
<reference evidence="2" key="1">
    <citation type="submission" date="2023-07" db="EMBL/GenBank/DDBJ databases">
        <title>draft genome sequence of fig (Ficus carica).</title>
        <authorList>
            <person name="Takahashi T."/>
            <person name="Nishimura K."/>
        </authorList>
    </citation>
    <scope>NUCLEOTIDE SEQUENCE</scope>
</reference>
<organism evidence="2 3">
    <name type="scientific">Ficus carica</name>
    <name type="common">Common fig</name>
    <dbReference type="NCBI Taxonomy" id="3494"/>
    <lineage>
        <taxon>Eukaryota</taxon>
        <taxon>Viridiplantae</taxon>
        <taxon>Streptophyta</taxon>
        <taxon>Embryophyta</taxon>
        <taxon>Tracheophyta</taxon>
        <taxon>Spermatophyta</taxon>
        <taxon>Magnoliopsida</taxon>
        <taxon>eudicotyledons</taxon>
        <taxon>Gunneridae</taxon>
        <taxon>Pentapetalae</taxon>
        <taxon>rosids</taxon>
        <taxon>fabids</taxon>
        <taxon>Rosales</taxon>
        <taxon>Moraceae</taxon>
        <taxon>Ficeae</taxon>
        <taxon>Ficus</taxon>
    </lineage>
</organism>
<evidence type="ECO:0000313" key="2">
    <source>
        <dbReference type="EMBL" id="GMN44208.1"/>
    </source>
</evidence>
<evidence type="ECO:0000256" key="1">
    <source>
        <dbReference type="ARBA" id="ARBA00005350"/>
    </source>
</evidence>
<comment type="similarity">
    <text evidence="1">Belongs to the phospholipid scramblase family.</text>
</comment>
<name>A0AA87ZXN9_FICCA</name>
<accession>A0AA87ZXN9</accession>
<evidence type="ECO:0000313" key="3">
    <source>
        <dbReference type="Proteomes" id="UP001187192"/>
    </source>
</evidence>
<evidence type="ECO:0008006" key="4">
    <source>
        <dbReference type="Google" id="ProtNLM"/>
    </source>
</evidence>
<gene>
    <name evidence="2" type="ORF">TIFTF001_013395</name>
</gene>
<protein>
    <recommendedName>
        <fullName evidence="4">Phospholipid scramblase</fullName>
    </recommendedName>
</protein>
<dbReference type="PANTHER" id="PTHR23248">
    <property type="entry name" value="PHOSPHOLIPID SCRAMBLASE-RELATED"/>
    <property type="match status" value="1"/>
</dbReference>
<dbReference type="GO" id="GO:0017128">
    <property type="term" value="F:phospholipid scramblase activity"/>
    <property type="evidence" value="ECO:0007669"/>
    <property type="project" value="InterPro"/>
</dbReference>
<sequence length="651" mass="73746">MNWRRLRCLAKIKNSPGQILKFDSSLPCGRRNQQADGVFFNGEKVRVLGGSLSRTKSGGSSAGDSYSGFQERLIGARKPVWEFRSCSFFGANSLHSNPSASLIMCRQFGQNAENDYRLDRDFLAQLWVADGKTEDSKRKGRRKLVYGRRGAPTYDNRLSYDNRFGRLFSGSSVAEESGRVMQQPPPSQSVSGFLKPESPEEAQVAPLLARSNLLITRDIEWANLVLGYEQENRYAIVDVCYPQSPVGFIREKSNPIARQLVRLRRPFVAYITDALGNELFRVRRPFWWITSSIYAEVNGKEIGVVHRRWHLWKRIYDLYLGNKQFAVVENPGFWYWTFTLKDIDGNVLAEIDRDWRGFGFELFTDAGQYVIRFGSSDPSSKTGPARVVQDLEVARPLTLSERAVTVALAISLDNDYFSRHGGCDTGIYLLFISRKTFFKLLYDKSSLPRKFEVEKLEGIVPDSWFLDKSRDSKYPGRPNFARSTSNQIIPGQTAPTCRDASAVPHNSLAQKRKNIRLHPICSNNLSVTFPVILFSQRSRRDKCLQFPKEGISPVKSLLRKRNIAISGRSSLYNFEGFGSLQREDMDPENIFLERLKMTVVEGNDGSEPYRSNNQLGIVSEISALDISRLISSRCVRSHSGKAGAYFAGVQN</sequence>
<proteinExistence type="inferred from homology"/>
<dbReference type="PANTHER" id="PTHR23248:SF9">
    <property type="entry name" value="PHOSPHOLIPID SCRAMBLASE"/>
    <property type="match status" value="1"/>
</dbReference>
<keyword evidence="3" id="KW-1185">Reference proteome</keyword>
<comment type="caution">
    <text evidence="2">The sequence shown here is derived from an EMBL/GenBank/DDBJ whole genome shotgun (WGS) entry which is preliminary data.</text>
</comment>
<dbReference type="GO" id="GO:0005886">
    <property type="term" value="C:plasma membrane"/>
    <property type="evidence" value="ECO:0007669"/>
    <property type="project" value="TreeGrafter"/>
</dbReference>
<dbReference type="InterPro" id="IPR005552">
    <property type="entry name" value="Scramblase"/>
</dbReference>
<dbReference type="EMBL" id="BTGU01000018">
    <property type="protein sequence ID" value="GMN44208.1"/>
    <property type="molecule type" value="Genomic_DNA"/>
</dbReference>
<dbReference type="Proteomes" id="UP001187192">
    <property type="component" value="Unassembled WGS sequence"/>
</dbReference>
<dbReference type="Pfam" id="PF03803">
    <property type="entry name" value="Scramblase"/>
    <property type="match status" value="1"/>
</dbReference>